<protein>
    <submittedName>
        <fullName evidence="1">Uncharacterized protein</fullName>
    </submittedName>
</protein>
<dbReference type="RefSeq" id="WP_157197585.1">
    <property type="nucleotide sequence ID" value="NZ_JAPVER010000020.1"/>
</dbReference>
<reference evidence="1" key="1">
    <citation type="submission" date="2022-12" db="EMBL/GenBank/DDBJ databases">
        <title>Reclassification of two methanogenic archaea species isolated from the Kolyma lowland permafrost.</title>
        <authorList>
            <person name="Trubitsyn V.E."/>
            <person name="Rivkina E.M."/>
            <person name="Shcherbakova V.A."/>
        </authorList>
    </citation>
    <scope>NUCLEOTIDE SEQUENCE</scope>
    <source>
        <strain evidence="1">M2</strain>
        <strain evidence="2">MK4</strain>
    </source>
</reference>
<sequence length="55" mass="6548">MSNKRINHLGLLIMSTKELAKSKNMVKYEYDDFEEDKTELKKGNGRKKVQNHFNF</sequence>
<proteinExistence type="predicted"/>
<dbReference type="EMBL" id="JAPVER010000020">
    <property type="protein sequence ID" value="MCZ3365396.1"/>
    <property type="molecule type" value="Genomic_DNA"/>
</dbReference>
<name>A0A9E5DH74_9EURY</name>
<evidence type="ECO:0000313" key="3">
    <source>
        <dbReference type="Proteomes" id="UP001068021"/>
    </source>
</evidence>
<evidence type="ECO:0000313" key="2">
    <source>
        <dbReference type="EMBL" id="MCZ3373147.1"/>
    </source>
</evidence>
<comment type="caution">
    <text evidence="1">The sequence shown here is derived from an EMBL/GenBank/DDBJ whole genome shotgun (WGS) entry which is preliminary data.</text>
</comment>
<dbReference type="Proteomes" id="UP001074446">
    <property type="component" value="Unassembled WGS sequence"/>
</dbReference>
<keyword evidence="3" id="KW-1185">Reference proteome</keyword>
<evidence type="ECO:0000313" key="1">
    <source>
        <dbReference type="EMBL" id="MCZ3365396.1"/>
    </source>
</evidence>
<dbReference type="AlphaFoldDB" id="A0A9E5DH74"/>
<dbReference type="EMBL" id="JAPVES010000030">
    <property type="protein sequence ID" value="MCZ3373147.1"/>
    <property type="molecule type" value="Genomic_DNA"/>
</dbReference>
<organism evidence="1 3">
    <name type="scientific">Methanobacterium veterum</name>
    <dbReference type="NCBI Taxonomy" id="408577"/>
    <lineage>
        <taxon>Archaea</taxon>
        <taxon>Methanobacteriati</taxon>
        <taxon>Methanobacteriota</taxon>
        <taxon>Methanomada group</taxon>
        <taxon>Methanobacteria</taxon>
        <taxon>Methanobacteriales</taxon>
        <taxon>Methanobacteriaceae</taxon>
        <taxon>Methanobacterium</taxon>
    </lineage>
</organism>
<accession>A0A9E5DH74</accession>
<gene>
    <name evidence="2" type="ORF">O3H35_10930</name>
    <name evidence="1" type="ORF">O3H54_05830</name>
</gene>
<dbReference type="Proteomes" id="UP001068021">
    <property type="component" value="Unassembled WGS sequence"/>
</dbReference>